<evidence type="ECO:0000256" key="4">
    <source>
        <dbReference type="ARBA" id="ARBA00011270"/>
    </source>
</evidence>
<dbReference type="Proteomes" id="UP000182719">
    <property type="component" value="Unassembled WGS sequence"/>
</dbReference>
<dbReference type="RefSeq" id="WP_075007423.1">
    <property type="nucleotide sequence ID" value="NZ_FOAP01000008.1"/>
</dbReference>
<organism evidence="13 14">
    <name type="scientific">Stigmatella aurantiaca</name>
    <dbReference type="NCBI Taxonomy" id="41"/>
    <lineage>
        <taxon>Bacteria</taxon>
        <taxon>Pseudomonadati</taxon>
        <taxon>Myxococcota</taxon>
        <taxon>Myxococcia</taxon>
        <taxon>Myxococcales</taxon>
        <taxon>Cystobacterineae</taxon>
        <taxon>Archangiaceae</taxon>
        <taxon>Stigmatella</taxon>
    </lineage>
</organism>
<dbReference type="FunFam" id="3.40.50.1100:FF:000004">
    <property type="entry name" value="Tryptophan synthase beta chain"/>
    <property type="match status" value="1"/>
</dbReference>
<keyword evidence="7 11" id="KW-0663">Pyridoxal phosphate</keyword>
<dbReference type="EC" id="4.2.1.20" evidence="11"/>
<evidence type="ECO:0000313" key="13">
    <source>
        <dbReference type="EMBL" id="SEL73089.1"/>
    </source>
</evidence>
<protein>
    <recommendedName>
        <fullName evidence="11">Tryptophan synthase beta chain</fullName>
        <ecNumber evidence="11">4.2.1.20</ecNumber>
    </recommendedName>
</protein>
<dbReference type="InterPro" id="IPR001926">
    <property type="entry name" value="TrpB-like_PALP"/>
</dbReference>
<dbReference type="GO" id="GO:0004834">
    <property type="term" value="F:tryptophan synthase activity"/>
    <property type="evidence" value="ECO:0007669"/>
    <property type="project" value="UniProtKB-UniRule"/>
</dbReference>
<dbReference type="CDD" id="cd06446">
    <property type="entry name" value="Trp-synth_B"/>
    <property type="match status" value="1"/>
</dbReference>
<dbReference type="PANTHER" id="PTHR48077">
    <property type="entry name" value="TRYPTOPHAN SYNTHASE-RELATED"/>
    <property type="match status" value="1"/>
</dbReference>
<dbReference type="FunFam" id="3.40.50.1100:FF:000001">
    <property type="entry name" value="Tryptophan synthase beta chain"/>
    <property type="match status" value="1"/>
</dbReference>
<dbReference type="HAMAP" id="MF_00133">
    <property type="entry name" value="Trp_synth_beta"/>
    <property type="match status" value="1"/>
</dbReference>
<name>A0A1H7SL24_STIAU</name>
<evidence type="ECO:0000256" key="5">
    <source>
        <dbReference type="ARBA" id="ARBA00022605"/>
    </source>
</evidence>
<dbReference type="SUPFAM" id="SSF53686">
    <property type="entry name" value="Tryptophan synthase beta subunit-like PLP-dependent enzymes"/>
    <property type="match status" value="1"/>
</dbReference>
<gene>
    <name evidence="11" type="primary">trpB</name>
    <name evidence="13" type="ORF">SAMN05444354_10827</name>
</gene>
<reference evidence="14" key="1">
    <citation type="submission" date="2016-10" db="EMBL/GenBank/DDBJ databases">
        <authorList>
            <person name="Varghese N."/>
            <person name="Submissions S."/>
        </authorList>
    </citation>
    <scope>NUCLEOTIDE SEQUENCE [LARGE SCALE GENOMIC DNA]</scope>
    <source>
        <strain evidence="14">DSM 17044</strain>
    </source>
</reference>
<dbReference type="PROSITE" id="PS00168">
    <property type="entry name" value="TRP_SYNTHASE_BETA"/>
    <property type="match status" value="1"/>
</dbReference>
<evidence type="ECO:0000256" key="2">
    <source>
        <dbReference type="ARBA" id="ARBA00004733"/>
    </source>
</evidence>
<evidence type="ECO:0000256" key="10">
    <source>
        <dbReference type="ARBA" id="ARBA00049047"/>
    </source>
</evidence>
<comment type="subunit">
    <text evidence="4 11">Tetramer of two alpha and two beta chains.</text>
</comment>
<sequence length="404" mass="42826">MSIETSATVGRFGPFGGRYVPETLVPALLELEAAYAAAQADPSFGKQVAQVLKEFVGRETPLTPAYRLTEAWGGAQVWLKREDLAHTGAHKINNTIGQVLLARRMGKKRIIAETGAGQHGVATATACALFGLPCEVYMGALDVERQALNVFRMRALGATVRPVELGSKTLKDAMNEAMRTWVSQVQDTHYVIGSAAGPHPYPTIVRDFQSIIGHEVRKQSHALFGQLPDAIIACVGGGSNAIGVLQPFVGDKQVRLVGVEAGGHGLNTKQHGASLTLGTEGVLHGSRSLVLQDENGQIQEAHSISAGLDYPGVGPELAYLVKTGRMEIRTATDDEALQAFYEVSRSEGILPALETSHAFARGAELARELGKGKHLVINCSGRGDKDVATIAARGIPAAITGNKS</sequence>
<dbReference type="InterPro" id="IPR006653">
    <property type="entry name" value="Trp_synth_b_CS"/>
</dbReference>
<evidence type="ECO:0000256" key="9">
    <source>
        <dbReference type="ARBA" id="ARBA00023239"/>
    </source>
</evidence>
<evidence type="ECO:0000256" key="1">
    <source>
        <dbReference type="ARBA" id="ARBA00001933"/>
    </source>
</evidence>
<dbReference type="Gene3D" id="3.40.50.1100">
    <property type="match status" value="2"/>
</dbReference>
<feature type="modified residue" description="N6-(pyridoxal phosphate)lysine" evidence="11">
    <location>
        <position position="91"/>
    </location>
</feature>
<dbReference type="InterPro" id="IPR006654">
    <property type="entry name" value="Trp_synth_beta"/>
</dbReference>
<comment type="cofactor">
    <cofactor evidence="1 11">
        <name>pyridoxal 5'-phosphate</name>
        <dbReference type="ChEBI" id="CHEBI:597326"/>
    </cofactor>
</comment>
<evidence type="ECO:0000313" key="14">
    <source>
        <dbReference type="Proteomes" id="UP000182719"/>
    </source>
</evidence>
<comment type="function">
    <text evidence="11">The beta subunit is responsible for the synthesis of L-tryptophan from indole and L-serine.</text>
</comment>
<dbReference type="InterPro" id="IPR023026">
    <property type="entry name" value="Trp_synth_beta/beta-like"/>
</dbReference>
<dbReference type="AlphaFoldDB" id="A0A1H7SL24"/>
<keyword evidence="5 11" id="KW-0028">Amino-acid biosynthesis</keyword>
<comment type="similarity">
    <text evidence="3 11">Belongs to the TrpB family.</text>
</comment>
<evidence type="ECO:0000256" key="3">
    <source>
        <dbReference type="ARBA" id="ARBA00009982"/>
    </source>
</evidence>
<evidence type="ECO:0000259" key="12">
    <source>
        <dbReference type="Pfam" id="PF00291"/>
    </source>
</evidence>
<dbReference type="UniPathway" id="UPA00035">
    <property type="reaction ID" value="UER00044"/>
</dbReference>
<comment type="catalytic activity">
    <reaction evidence="10 11">
        <text>(1S,2R)-1-C-(indol-3-yl)glycerol 3-phosphate + L-serine = D-glyceraldehyde 3-phosphate + L-tryptophan + H2O</text>
        <dbReference type="Rhea" id="RHEA:10532"/>
        <dbReference type="ChEBI" id="CHEBI:15377"/>
        <dbReference type="ChEBI" id="CHEBI:33384"/>
        <dbReference type="ChEBI" id="CHEBI:57912"/>
        <dbReference type="ChEBI" id="CHEBI:58866"/>
        <dbReference type="ChEBI" id="CHEBI:59776"/>
        <dbReference type="EC" id="4.2.1.20"/>
    </reaction>
</comment>
<dbReference type="PANTHER" id="PTHR48077:SF3">
    <property type="entry name" value="TRYPTOPHAN SYNTHASE"/>
    <property type="match status" value="1"/>
</dbReference>
<keyword evidence="9 11" id="KW-0456">Lyase</keyword>
<dbReference type="InterPro" id="IPR036052">
    <property type="entry name" value="TrpB-like_PALP_sf"/>
</dbReference>
<comment type="pathway">
    <text evidence="2 11">Amino-acid biosynthesis; L-tryptophan biosynthesis; L-tryptophan from chorismate: step 5/5.</text>
</comment>
<evidence type="ECO:0000256" key="7">
    <source>
        <dbReference type="ARBA" id="ARBA00022898"/>
    </source>
</evidence>
<keyword evidence="14" id="KW-1185">Reference proteome</keyword>
<feature type="domain" description="Tryptophan synthase beta chain-like PALP" evidence="12">
    <location>
        <begin position="57"/>
        <end position="381"/>
    </location>
</feature>
<dbReference type="OrthoDB" id="9766131at2"/>
<dbReference type="GO" id="GO:0005737">
    <property type="term" value="C:cytoplasm"/>
    <property type="evidence" value="ECO:0007669"/>
    <property type="project" value="TreeGrafter"/>
</dbReference>
<proteinExistence type="inferred from homology"/>
<dbReference type="Pfam" id="PF00291">
    <property type="entry name" value="PALP"/>
    <property type="match status" value="1"/>
</dbReference>
<evidence type="ECO:0000256" key="6">
    <source>
        <dbReference type="ARBA" id="ARBA00022822"/>
    </source>
</evidence>
<dbReference type="EMBL" id="FOAP01000008">
    <property type="protein sequence ID" value="SEL73089.1"/>
    <property type="molecule type" value="Genomic_DNA"/>
</dbReference>
<dbReference type="PIRSF" id="PIRSF001413">
    <property type="entry name" value="Trp_syn_beta"/>
    <property type="match status" value="1"/>
</dbReference>
<dbReference type="NCBIfam" id="TIGR00263">
    <property type="entry name" value="trpB"/>
    <property type="match status" value="1"/>
</dbReference>
<keyword evidence="6 11" id="KW-0822">Tryptophan biosynthesis</keyword>
<evidence type="ECO:0000256" key="11">
    <source>
        <dbReference type="HAMAP-Rule" id="MF_00133"/>
    </source>
</evidence>
<accession>A0A1H7SL24</accession>
<evidence type="ECO:0000256" key="8">
    <source>
        <dbReference type="ARBA" id="ARBA00023141"/>
    </source>
</evidence>
<keyword evidence="8 11" id="KW-0057">Aromatic amino acid biosynthesis</keyword>